<reference evidence="2 3" key="2">
    <citation type="submission" date="2007-06" db="EMBL/GenBank/DDBJ databases">
        <title>Draft genome sequence of Pseudoflavonifractor capillosus ATCC 29799.</title>
        <authorList>
            <person name="Sudarsanam P."/>
            <person name="Ley R."/>
            <person name="Guruge J."/>
            <person name="Turnbaugh P.J."/>
            <person name="Mahowald M."/>
            <person name="Liep D."/>
            <person name="Gordon J."/>
        </authorList>
    </citation>
    <scope>NUCLEOTIDE SEQUENCE [LARGE SCALE GENOMIC DNA]</scope>
    <source>
        <strain evidence="2 3">ATCC 29799</strain>
    </source>
</reference>
<keyword evidence="3" id="KW-1185">Reference proteome</keyword>
<evidence type="ECO:0000259" key="1">
    <source>
        <dbReference type="Pfam" id="PF12671"/>
    </source>
</evidence>
<organism evidence="2 3">
    <name type="scientific">Pseudoflavonifractor capillosus ATCC 29799</name>
    <dbReference type="NCBI Taxonomy" id="411467"/>
    <lineage>
        <taxon>Bacteria</taxon>
        <taxon>Bacillati</taxon>
        <taxon>Bacillota</taxon>
        <taxon>Clostridia</taxon>
        <taxon>Eubacteriales</taxon>
        <taxon>Oscillospiraceae</taxon>
        <taxon>Pseudoflavonifractor</taxon>
    </lineage>
</organism>
<comment type="caution">
    <text evidence="2">The sequence shown here is derived from an EMBL/GenBank/DDBJ whole genome shotgun (WGS) entry which is preliminary data.</text>
</comment>
<evidence type="ECO:0000313" key="2">
    <source>
        <dbReference type="EMBL" id="EDN00155.1"/>
    </source>
</evidence>
<dbReference type="AlphaFoldDB" id="A6NUV4"/>
<name>A6NUV4_9FIRM</name>
<sequence>MSGKGEHGMLKRIPYDRRAAVAYAHKWALGRNPAYYDYEEIGGDCTNFASQCLFAGTGVMNYDSVYGWYYIDANRKSPSWTGVEYFYNFLTRTGKSAGPFGELTTLDGLMPGDMVQLRFGKDVFSHTPVVVDVGYPATMENVLVAAHSYDADRRPLSTYFFNEIRFLHILGAYREF</sequence>
<dbReference type="Pfam" id="PF12671">
    <property type="entry name" value="Amidase_6"/>
    <property type="match status" value="1"/>
</dbReference>
<dbReference type="Proteomes" id="UP000003639">
    <property type="component" value="Unassembled WGS sequence"/>
</dbReference>
<dbReference type="PANTHER" id="PTHR40032">
    <property type="entry name" value="EXPORTED PROTEIN-RELATED"/>
    <property type="match status" value="1"/>
</dbReference>
<accession>A6NUV4</accession>
<feature type="domain" description="Putative amidase" evidence="1">
    <location>
        <begin position="15"/>
        <end position="165"/>
    </location>
</feature>
<dbReference type="InterPro" id="IPR024301">
    <property type="entry name" value="Amidase_6"/>
</dbReference>
<protein>
    <recommendedName>
        <fullName evidence="1">Putative amidase domain-containing protein</fullName>
    </recommendedName>
</protein>
<reference evidence="2 3" key="1">
    <citation type="submission" date="2007-04" db="EMBL/GenBank/DDBJ databases">
        <authorList>
            <person name="Fulton L."/>
            <person name="Clifton S."/>
            <person name="Fulton B."/>
            <person name="Xu J."/>
            <person name="Minx P."/>
            <person name="Pepin K.H."/>
            <person name="Johnson M."/>
            <person name="Thiruvilangam P."/>
            <person name="Bhonagiri V."/>
            <person name="Nash W.E."/>
            <person name="Mardis E.R."/>
            <person name="Wilson R.K."/>
        </authorList>
    </citation>
    <scope>NUCLEOTIDE SEQUENCE [LARGE SCALE GENOMIC DNA]</scope>
    <source>
        <strain evidence="2 3">ATCC 29799</strain>
    </source>
</reference>
<dbReference type="PANTHER" id="PTHR40032:SF1">
    <property type="entry name" value="EXPORTED PROTEIN"/>
    <property type="match status" value="1"/>
</dbReference>
<dbReference type="STRING" id="411467.BACCAP_01988"/>
<dbReference type="EMBL" id="AAXG02000012">
    <property type="protein sequence ID" value="EDN00155.1"/>
    <property type="molecule type" value="Genomic_DNA"/>
</dbReference>
<dbReference type="eggNOG" id="ENOG502Z7JI">
    <property type="taxonomic scope" value="Bacteria"/>
</dbReference>
<gene>
    <name evidence="2" type="ORF">BACCAP_01988</name>
</gene>
<proteinExistence type="predicted"/>
<evidence type="ECO:0000313" key="3">
    <source>
        <dbReference type="Proteomes" id="UP000003639"/>
    </source>
</evidence>